<dbReference type="Proteomes" id="UP000094580">
    <property type="component" value="Unassembled WGS sequence"/>
</dbReference>
<keyword evidence="2" id="KW-1185">Reference proteome</keyword>
<protein>
    <recommendedName>
        <fullName evidence="3">DUF5071 domain-containing protein</fullName>
    </recommendedName>
</protein>
<evidence type="ECO:0000313" key="2">
    <source>
        <dbReference type="Proteomes" id="UP000094580"/>
    </source>
</evidence>
<proteinExistence type="predicted"/>
<evidence type="ECO:0008006" key="3">
    <source>
        <dbReference type="Google" id="ProtNLM"/>
    </source>
</evidence>
<dbReference type="EMBL" id="MDKC01000023">
    <property type="protein sequence ID" value="ODG91545.1"/>
    <property type="molecule type" value="Genomic_DNA"/>
</dbReference>
<dbReference type="InterPro" id="IPR038692">
    <property type="entry name" value="Cthe_2751_sf"/>
</dbReference>
<comment type="caution">
    <text evidence="1">The sequence shown here is derived from an EMBL/GenBank/DDBJ whole genome shotgun (WGS) entry which is preliminary data.</text>
</comment>
<dbReference type="RefSeq" id="WP_069034305.1">
    <property type="nucleotide sequence ID" value="NZ_MDKC01000023.1"/>
</dbReference>
<sequence>MTNYIELEDAEIIYHVYNLNWLLPKDIQEDSFEILSQINPDKTHLLIPKYGKSCWLNGVLLIKKIGYPNNKKALPKLAGLLQDRNWPGALESIKIFREIGKEVSVPYIEVEIENALQCNDTDWLEHLLFACDSLCIERDDFNNKSNYDRIVKLVKEL</sequence>
<gene>
    <name evidence="1" type="ORF">BED47_07790</name>
</gene>
<name>A0ABX2ZPA0_9BACI</name>
<accession>A0ABX2ZPA0</accession>
<evidence type="ECO:0000313" key="1">
    <source>
        <dbReference type="EMBL" id="ODG91545.1"/>
    </source>
</evidence>
<dbReference type="Gene3D" id="1.25.40.750">
    <property type="entry name" value="Domain of unknown function DUF5071"/>
    <property type="match status" value="1"/>
</dbReference>
<reference evidence="1 2" key="1">
    <citation type="submission" date="2016-07" db="EMBL/GenBank/DDBJ databases">
        <authorList>
            <person name="Townsley L."/>
            <person name="Shank E.A."/>
        </authorList>
    </citation>
    <scope>NUCLEOTIDE SEQUENCE [LARGE SCALE GENOMIC DNA]</scope>
    <source>
        <strain evidence="1 2">CH01</strain>
    </source>
</reference>
<organism evidence="1 2">
    <name type="scientific">Gottfriedia luciferensis</name>
    <dbReference type="NCBI Taxonomy" id="178774"/>
    <lineage>
        <taxon>Bacteria</taxon>
        <taxon>Bacillati</taxon>
        <taxon>Bacillota</taxon>
        <taxon>Bacilli</taxon>
        <taxon>Bacillales</taxon>
        <taxon>Bacillaceae</taxon>
        <taxon>Gottfriedia</taxon>
    </lineage>
</organism>